<dbReference type="Proteomes" id="UP000289821">
    <property type="component" value="Unassembled WGS sequence"/>
</dbReference>
<dbReference type="AlphaFoldDB" id="A0A4Q0NUE4"/>
<gene>
    <name evidence="1" type="ORF">DSM04_103133</name>
</gene>
<dbReference type="InterPro" id="IPR027417">
    <property type="entry name" value="P-loop_NTPase"/>
</dbReference>
<name>A0A4Q0NUE4_9FLAO</name>
<dbReference type="SUPFAM" id="SSF52540">
    <property type="entry name" value="P-loop containing nucleoside triphosphate hydrolases"/>
    <property type="match status" value="1"/>
</dbReference>
<dbReference type="EMBL" id="QOVI01000003">
    <property type="protein sequence ID" value="RXG15245.1"/>
    <property type="molecule type" value="Genomic_DNA"/>
</dbReference>
<sequence>MKKEHYEIRYINKTNESTNELSILGIDNKVLLVDEIFVQQKIVLLGNPGIGKTTELKHLFNVLWAKKNETGLIPFYIDLKYFRRTNRFEDLILYDEWKNLPNVVFILDGLDEIEYLHDFISEFEIFTTRYSDRKIKYVVSCRTNIYEKHLINISGFQTYYLKNLNFDQAKSILKKKYSLDINSLRINEKSKEFIQSPFFLSLFVEYFKQAGELPSTDSEIWDLYINATINRHKTKYIKKGLIQKPVLINRLEKLAFVNELMQRNYISDKNLYEMFNNEYEEFTSNPPLLVYNSEQENWSFEHRQIQEFFVAKVLLDKSIEEILEIVKIKNINAIHPSLFNAITFLLNLFDEENPTYNELINWLKENQIEILFKADSDRVSKKIRIAIFQEYFIKECIEKTLWISTRRTFDVSEIADFGNCKENFDFLLSIINDYKKYHFRTLYSAIELMNFFSKSSYSKKELKKYLLEYLNTKDFPIRAKSQILRLIQKHGLVGPDKKFLDSIYKLFEKETNKQLNNSLLVLIADEDDIDKYYEFIKHEYLLVNNIKERAVPDEVHRGNRFILDKIILALKDSNNFIDIISYYFNNEISSSYANDFETGLVEKCAYFIKVEPSFLINLLSMTKDNFRFLRHDSVIKEIITETNKEKEAIHYLISNTDAGDSRYFISQFIKEDNISDLVSLLLKKNISHQEIEFYRNNISNSGKRKLAVLFNNLMEDRGVIFKEPVVSEEKYIQFQEDYKKYTQDNFDILFDEKRLIKNIEGIFKQNNDQLTRERLNELRRDWYNQNGHGNEIDASLSILDNLSFFLNENVLSFSEVKKTIQKDNFIIVDRIRRTIEKYQNNGRKLVISDKQKEFIRKWSLSSVENTDFDAIAKPSGPTSFYFVKNHYKIFGAIFYFQRIFGFELPQDFLLKSIEFYELDKSGVLDDSFYYLKELIGNDELFEKQIVHNINERELLGLSKLKHFEYALKYNLKDSFQSIREYLLTGESFFNEKNKLEDYVIKANDKEILPELCFDEESYIYWSSIHLMLKLDFEKEFCIQKALEYLESKKERFRTDAFAILVEQNHPKAYNFMMEALVVNKPYPMHSIKFSHFNEIKSFTDLAKIYNLIYNEKLDQFESSYYKEFYRSLIMNLSARETIFNHVQEVLLEIKKSLEKNKADLFYINLLIDDSKGAYISSKSTPFTFIEAKKVALEFIE</sequence>
<protein>
    <recommendedName>
        <fullName evidence="3">NACHT domain-containing protein</fullName>
    </recommendedName>
</protein>
<keyword evidence="2" id="KW-1185">Reference proteome</keyword>
<evidence type="ECO:0000313" key="1">
    <source>
        <dbReference type="EMBL" id="RXG15245.1"/>
    </source>
</evidence>
<proteinExistence type="predicted"/>
<comment type="caution">
    <text evidence="1">The sequence shown here is derived from an EMBL/GenBank/DDBJ whole genome shotgun (WGS) entry which is preliminary data.</text>
</comment>
<accession>A0A4Q0NUE4</accession>
<dbReference type="RefSeq" id="WP_128760841.1">
    <property type="nucleotide sequence ID" value="NZ_QOVI01000003.1"/>
</dbReference>
<reference evidence="1 2" key="1">
    <citation type="submission" date="2018-07" db="EMBL/GenBank/DDBJ databases">
        <title>Leeuwenhoekiella genomics.</title>
        <authorList>
            <person name="Tahon G."/>
            <person name="Willems A."/>
        </authorList>
    </citation>
    <scope>NUCLEOTIDE SEQUENCE [LARGE SCALE GENOMIC DNA]</scope>
    <source>
        <strain evidence="1 2">R-50232</strain>
    </source>
</reference>
<evidence type="ECO:0000313" key="2">
    <source>
        <dbReference type="Proteomes" id="UP000289821"/>
    </source>
</evidence>
<dbReference type="Gene3D" id="3.40.50.300">
    <property type="entry name" value="P-loop containing nucleotide triphosphate hydrolases"/>
    <property type="match status" value="1"/>
</dbReference>
<evidence type="ECO:0008006" key="3">
    <source>
        <dbReference type="Google" id="ProtNLM"/>
    </source>
</evidence>
<organism evidence="1 2">
    <name type="scientific">Leeuwenhoekiella aestuarii</name>
    <dbReference type="NCBI Taxonomy" id="2249426"/>
    <lineage>
        <taxon>Bacteria</taxon>
        <taxon>Pseudomonadati</taxon>
        <taxon>Bacteroidota</taxon>
        <taxon>Flavobacteriia</taxon>
        <taxon>Flavobacteriales</taxon>
        <taxon>Flavobacteriaceae</taxon>
        <taxon>Leeuwenhoekiella</taxon>
    </lineage>
</organism>